<feature type="region of interest" description="Disordered" evidence="14">
    <location>
        <begin position="898"/>
        <end position="956"/>
    </location>
</feature>
<keyword evidence="4" id="KW-0493">Microtubule</keyword>
<dbReference type="EMBL" id="JTDE01003055">
    <property type="protein sequence ID" value="KAF7256514.1"/>
    <property type="molecule type" value="Genomic_DNA"/>
</dbReference>
<comment type="similarity">
    <text evidence="2">Belongs to the dynein heavy chain family.</text>
</comment>
<comment type="caution">
    <text evidence="16">The sequence shown here is derived from an EMBL/GenBank/DDBJ whole genome shotgun (WGS) entry which is preliminary data.</text>
</comment>
<dbReference type="GO" id="GO:0030286">
    <property type="term" value="C:dynein complex"/>
    <property type="evidence" value="ECO:0007669"/>
    <property type="project" value="UniProtKB-KW"/>
</dbReference>
<dbReference type="GO" id="GO:0005524">
    <property type="term" value="F:ATP binding"/>
    <property type="evidence" value="ECO:0007669"/>
    <property type="project" value="UniProtKB-KW"/>
</dbReference>
<evidence type="ECO:0000256" key="8">
    <source>
        <dbReference type="ARBA" id="ARBA00023017"/>
    </source>
</evidence>
<dbReference type="Gene3D" id="3.20.180.20">
    <property type="entry name" value="Dynein heavy chain, N-terminal domain 2"/>
    <property type="match status" value="1"/>
</dbReference>
<dbReference type="Gene3D" id="1.10.8.710">
    <property type="match status" value="1"/>
</dbReference>
<keyword evidence="10" id="KW-0969">Cilium</keyword>
<evidence type="ECO:0000256" key="4">
    <source>
        <dbReference type="ARBA" id="ARBA00022701"/>
    </source>
</evidence>
<dbReference type="Gene3D" id="1.20.140.100">
    <property type="entry name" value="Dynein heavy chain, N-terminal domain 2"/>
    <property type="match status" value="1"/>
</dbReference>
<name>A0A8S9YP68_9TREM</name>
<evidence type="ECO:0000256" key="1">
    <source>
        <dbReference type="ARBA" id="ARBA00004430"/>
    </source>
</evidence>
<dbReference type="GO" id="GO:0005930">
    <property type="term" value="C:axoneme"/>
    <property type="evidence" value="ECO:0007669"/>
    <property type="project" value="UniProtKB-SubCell"/>
</dbReference>
<evidence type="ECO:0000256" key="13">
    <source>
        <dbReference type="ARBA" id="ARBA00023273"/>
    </source>
</evidence>
<dbReference type="AlphaFoldDB" id="A0A8S9YP68"/>
<dbReference type="InterPro" id="IPR026983">
    <property type="entry name" value="DHC"/>
</dbReference>
<dbReference type="InterPro" id="IPR041466">
    <property type="entry name" value="Dynein_AAA5_ext"/>
</dbReference>
<evidence type="ECO:0000313" key="17">
    <source>
        <dbReference type="Proteomes" id="UP000822476"/>
    </source>
</evidence>
<dbReference type="InterPro" id="IPR003593">
    <property type="entry name" value="AAA+_ATPase"/>
</dbReference>
<evidence type="ECO:0000256" key="11">
    <source>
        <dbReference type="ARBA" id="ARBA00023175"/>
    </source>
</evidence>
<dbReference type="SUPFAM" id="SSF52540">
    <property type="entry name" value="P-loop containing nucleoside triphosphate hydrolases"/>
    <property type="match status" value="3"/>
</dbReference>
<proteinExistence type="inferred from homology"/>
<dbReference type="FunFam" id="1.20.58.1120:FF:000008">
    <property type="entry name" value="Dynein heavy chain 10, axonemal"/>
    <property type="match status" value="1"/>
</dbReference>
<keyword evidence="11" id="KW-0505">Motor protein</keyword>
<keyword evidence="6" id="KW-0547">Nucleotide-binding</keyword>
<feature type="compositionally biased region" description="Low complexity" evidence="14">
    <location>
        <begin position="910"/>
        <end position="923"/>
    </location>
</feature>
<dbReference type="InterPro" id="IPR042222">
    <property type="entry name" value="Dynein_2_N"/>
</dbReference>
<accession>A0A8S9YP68</accession>
<evidence type="ECO:0000256" key="5">
    <source>
        <dbReference type="ARBA" id="ARBA00022737"/>
    </source>
</evidence>
<dbReference type="InterPro" id="IPR043157">
    <property type="entry name" value="Dynein_AAA1S"/>
</dbReference>
<evidence type="ECO:0000256" key="14">
    <source>
        <dbReference type="SAM" id="MobiDB-lite"/>
    </source>
</evidence>
<dbReference type="OrthoDB" id="10251809at2759"/>
<keyword evidence="5" id="KW-0677">Repeat</keyword>
<dbReference type="InterPro" id="IPR035699">
    <property type="entry name" value="AAA_6"/>
</dbReference>
<dbReference type="FunFam" id="1.10.8.710:FF:000002">
    <property type="entry name" value="dynein heavy chain 17, axonemal"/>
    <property type="match status" value="1"/>
</dbReference>
<dbReference type="GO" id="GO:0005874">
    <property type="term" value="C:microtubule"/>
    <property type="evidence" value="ECO:0007669"/>
    <property type="project" value="UniProtKB-KW"/>
</dbReference>
<dbReference type="SMART" id="SM00382">
    <property type="entry name" value="AAA"/>
    <property type="match status" value="2"/>
</dbReference>
<dbReference type="InterPro" id="IPR042228">
    <property type="entry name" value="Dynein_linker_3"/>
</dbReference>
<dbReference type="GO" id="GO:0051959">
    <property type="term" value="F:dynein light intermediate chain binding"/>
    <property type="evidence" value="ECO:0007669"/>
    <property type="project" value="InterPro"/>
</dbReference>
<keyword evidence="17" id="KW-1185">Reference proteome</keyword>
<feature type="compositionally biased region" description="Low complexity" evidence="14">
    <location>
        <begin position="833"/>
        <end position="845"/>
    </location>
</feature>
<sequence>MFIQQIMKQTQEIQFVMKSCLTDHRLETLRLMESELDLCQKALNDYLDAKRNAFPRFYFISDDEVLNILGGKEAEIIQEHIIKMFDNIGKLKFSYSTHSPDVFVSALISFEGEVMEFTKPVHVFGKVEEWLTAMEAEMRRTNHWITKQAVFYYCHQKSRVDWMFDYQGMVILAASQIWFTWEVEDIFRSFKQGNRSAMKEYDKKLEEQLNEMVYRIRTELSANDMKKLETVLILDVHSKDMVERFIRDSIMAPDEFGWESQLRFYWVRKLDSLVIRQCSAEFNYGNEYFGLNGRLVITPLTDRIYLTVTQALSLCLGGAPAGPAGTGKTETIKDLAKALGLLCVVTNCGENMDYKSFAKLLSGLCRSGAWGCFDEFNRIEVSVLSVVSSQIKSIQNALQTKATIFQFEGSELPLDRRVGIFITMNPGYAGRTELPESVKALFRPVVVIVPDLEYICEIMLFSQGFLTARDLAKKMTALYRLAKEQLSQQYHYDFGLRALRSLLVMAGVMRRKNPNLREDQLLMRALRDSNIPKLIHEDVPLFMGLIQDLFPGIEFETAPMIAELVEATQYVLTHLQYTIVEEQVVKISQLHETLQYRHAVMVVGPTCGGKTVVIDVYVRALKAMGINAKMHTINPKDRSVNDLYGYLEPTSREWMDGLLSYLFRIMNQATEATERRFLVFDGDVDALWIENMNSVMDDNKLLTLVNGERIRLQPYSSLLFEVADLQYASPATVSRCGMVYVDPVNLGYVPYWNSWVSDTPNHVNTILNALFSKYVGIIMDYIFDGILPTGISRLLAAAAAPQMGAHDRTARNSKDSDGATGKGAGAGGGLSGMGSSKDSGSSSSGLPKIKLVLPLVRMNLIVQFCTLLRSQLDIGALPGTEKIVTEGLHHVEIETNMDPTKQSYPDQATSSVSASVPSISNPASPQPPLLSNQPHLGAPPVLSQMASQGQSRESAEELTMDSADVLESVFIFCLCWAFTSVVSEADQRIIDNLIKALSSLPQTDEGPDGQPVKAGTLPAHYPMLTDYIFRVDKYYWISWRSLVPVYVHDTSIPFTRILVPTVETIKLNWIVDEHLKLRYPLIVIGQTGTSKTATIESTMHSLEQDTNSRLILNFSSRTTAHDVRRMLNANVEKRAKGVYGPIPGKKLVVFIDDMNMPREDEYGTQQPIALLRVVVGRGGMYQQGSDLSWRSLKDMTYLAAIGPAGGGRQNLDPRFVSLFTVYHALPPSTDSLFTIFGSILLGHLSNGFSRKLQGFVDRFTHLSLLVYK</sequence>
<evidence type="ECO:0000256" key="10">
    <source>
        <dbReference type="ARBA" id="ARBA00023069"/>
    </source>
</evidence>
<dbReference type="Pfam" id="PF12775">
    <property type="entry name" value="AAA_7"/>
    <property type="match status" value="1"/>
</dbReference>
<keyword evidence="12" id="KW-0206">Cytoskeleton</keyword>
<protein>
    <recommendedName>
        <fullName evidence="15">AAA+ ATPase domain-containing protein</fullName>
    </recommendedName>
</protein>
<feature type="domain" description="AAA+ ATPase" evidence="15">
    <location>
        <begin position="316"/>
        <end position="452"/>
    </location>
</feature>
<dbReference type="Gene3D" id="3.40.50.300">
    <property type="entry name" value="P-loop containing nucleotide triphosphate hydrolases"/>
    <property type="match status" value="3"/>
</dbReference>
<evidence type="ECO:0000256" key="3">
    <source>
        <dbReference type="ARBA" id="ARBA00022490"/>
    </source>
</evidence>
<feature type="compositionally biased region" description="Gly residues" evidence="14">
    <location>
        <begin position="820"/>
        <end position="832"/>
    </location>
</feature>
<dbReference type="Proteomes" id="UP000822476">
    <property type="component" value="Unassembled WGS sequence"/>
</dbReference>
<evidence type="ECO:0000313" key="16">
    <source>
        <dbReference type="EMBL" id="KAF7256514.1"/>
    </source>
</evidence>
<dbReference type="GO" id="GO:0045505">
    <property type="term" value="F:dynein intermediate chain binding"/>
    <property type="evidence" value="ECO:0007669"/>
    <property type="project" value="InterPro"/>
</dbReference>
<keyword evidence="7" id="KW-0067">ATP-binding</keyword>
<keyword evidence="3" id="KW-0963">Cytoplasm</keyword>
<keyword evidence="9" id="KW-0175">Coiled coil</keyword>
<evidence type="ECO:0000256" key="12">
    <source>
        <dbReference type="ARBA" id="ARBA00023212"/>
    </source>
</evidence>
<feature type="compositionally biased region" description="Basic and acidic residues" evidence="14">
    <location>
        <begin position="805"/>
        <end position="817"/>
    </location>
</feature>
<dbReference type="InterPro" id="IPR027417">
    <property type="entry name" value="P-loop_NTPase"/>
</dbReference>
<gene>
    <name evidence="16" type="ORF">EG68_06212</name>
</gene>
<reference evidence="16" key="1">
    <citation type="submission" date="2019-07" db="EMBL/GenBank/DDBJ databases">
        <title>Annotation for the trematode Paragonimus miyazaki's.</title>
        <authorList>
            <person name="Choi Y.-J."/>
        </authorList>
    </citation>
    <scope>NUCLEOTIDE SEQUENCE</scope>
    <source>
        <strain evidence="16">Japan</strain>
    </source>
</reference>
<dbReference type="FunFam" id="3.20.180.20:FF:000001">
    <property type="entry name" value="Dynein axonemal heavy chain 5"/>
    <property type="match status" value="1"/>
</dbReference>
<organism evidence="16 17">
    <name type="scientific">Paragonimus skrjabini miyazakii</name>
    <dbReference type="NCBI Taxonomy" id="59628"/>
    <lineage>
        <taxon>Eukaryota</taxon>
        <taxon>Metazoa</taxon>
        <taxon>Spiralia</taxon>
        <taxon>Lophotrochozoa</taxon>
        <taxon>Platyhelminthes</taxon>
        <taxon>Trematoda</taxon>
        <taxon>Digenea</taxon>
        <taxon>Plagiorchiida</taxon>
        <taxon>Troglotremata</taxon>
        <taxon>Troglotrematidae</taxon>
        <taxon>Paragonimus</taxon>
    </lineage>
</organism>
<dbReference type="GO" id="GO:0007018">
    <property type="term" value="P:microtubule-based movement"/>
    <property type="evidence" value="ECO:0007669"/>
    <property type="project" value="InterPro"/>
</dbReference>
<dbReference type="Pfam" id="PF08393">
    <property type="entry name" value="DHC_N2"/>
    <property type="match status" value="1"/>
</dbReference>
<feature type="region of interest" description="Disordered" evidence="14">
    <location>
        <begin position="805"/>
        <end position="845"/>
    </location>
</feature>
<dbReference type="Pfam" id="PF17852">
    <property type="entry name" value="Dynein_AAA_lid"/>
    <property type="match status" value="1"/>
</dbReference>
<comment type="subcellular location">
    <subcellularLocation>
        <location evidence="1">Cytoplasm</location>
        <location evidence="1">Cytoskeleton</location>
        <location evidence="1">Cilium axoneme</location>
    </subcellularLocation>
</comment>
<evidence type="ECO:0000256" key="7">
    <source>
        <dbReference type="ARBA" id="ARBA00022840"/>
    </source>
</evidence>
<dbReference type="PANTHER" id="PTHR22878:SF63">
    <property type="entry name" value="DYNEIN AXONEMAL HEAVY CHAIN 10"/>
    <property type="match status" value="1"/>
</dbReference>
<keyword evidence="8" id="KW-0243">Dynein</keyword>
<dbReference type="Pfam" id="PF12774">
    <property type="entry name" value="AAA_6"/>
    <property type="match status" value="1"/>
</dbReference>
<dbReference type="InterPro" id="IPR013602">
    <property type="entry name" value="Dynein_heavy_linker"/>
</dbReference>
<evidence type="ECO:0000256" key="2">
    <source>
        <dbReference type="ARBA" id="ARBA00008887"/>
    </source>
</evidence>
<feature type="compositionally biased region" description="Polar residues" evidence="14">
    <location>
        <begin position="898"/>
        <end position="909"/>
    </location>
</feature>
<evidence type="ECO:0000256" key="6">
    <source>
        <dbReference type="ARBA" id="ARBA00022741"/>
    </source>
</evidence>
<evidence type="ECO:0000256" key="9">
    <source>
        <dbReference type="ARBA" id="ARBA00023054"/>
    </source>
</evidence>
<evidence type="ECO:0000259" key="15">
    <source>
        <dbReference type="SMART" id="SM00382"/>
    </source>
</evidence>
<keyword evidence="13" id="KW-0966">Cell projection</keyword>
<dbReference type="Gene3D" id="1.20.58.1120">
    <property type="match status" value="1"/>
</dbReference>
<dbReference type="PANTHER" id="PTHR22878">
    <property type="entry name" value="DYNEIN HEAVY CHAIN 6, AXONEMAL-LIKE-RELATED"/>
    <property type="match status" value="1"/>
</dbReference>
<feature type="domain" description="AAA+ ATPase" evidence="15">
    <location>
        <begin position="1077"/>
        <end position="1258"/>
    </location>
</feature>
<dbReference type="FunFam" id="3.40.50.300:FF:000063">
    <property type="entry name" value="dynein heavy chain 6, axonemal"/>
    <property type="match status" value="1"/>
</dbReference>